<keyword evidence="3" id="KW-1185">Reference proteome</keyword>
<organism evidence="2 3">
    <name type="scientific">Cercophora newfieldiana</name>
    <dbReference type="NCBI Taxonomy" id="92897"/>
    <lineage>
        <taxon>Eukaryota</taxon>
        <taxon>Fungi</taxon>
        <taxon>Dikarya</taxon>
        <taxon>Ascomycota</taxon>
        <taxon>Pezizomycotina</taxon>
        <taxon>Sordariomycetes</taxon>
        <taxon>Sordariomycetidae</taxon>
        <taxon>Sordariales</taxon>
        <taxon>Lasiosphaeriaceae</taxon>
        <taxon>Cercophora</taxon>
    </lineage>
</organism>
<keyword evidence="1" id="KW-0732">Signal</keyword>
<dbReference type="EMBL" id="JAULSV010000001">
    <property type="protein sequence ID" value="KAK0657930.1"/>
    <property type="molecule type" value="Genomic_DNA"/>
</dbReference>
<evidence type="ECO:0000313" key="3">
    <source>
        <dbReference type="Proteomes" id="UP001174936"/>
    </source>
</evidence>
<protein>
    <recommendedName>
        <fullName evidence="4">SH3 domain-containing protein</fullName>
    </recommendedName>
</protein>
<evidence type="ECO:0000256" key="1">
    <source>
        <dbReference type="SAM" id="SignalP"/>
    </source>
</evidence>
<name>A0AA39YUW3_9PEZI</name>
<gene>
    <name evidence="2" type="ORF">B0T16DRAFT_386376</name>
</gene>
<reference evidence="2" key="1">
    <citation type="submission" date="2023-06" db="EMBL/GenBank/DDBJ databases">
        <title>Genome-scale phylogeny and comparative genomics of the fungal order Sordariales.</title>
        <authorList>
            <consortium name="Lawrence Berkeley National Laboratory"/>
            <person name="Hensen N."/>
            <person name="Bonometti L."/>
            <person name="Westerberg I."/>
            <person name="Brannstrom I.O."/>
            <person name="Guillou S."/>
            <person name="Cros-Aarteil S."/>
            <person name="Calhoun S."/>
            <person name="Haridas S."/>
            <person name="Kuo A."/>
            <person name="Mondo S."/>
            <person name="Pangilinan J."/>
            <person name="Riley R."/>
            <person name="Labutti K."/>
            <person name="Andreopoulos B."/>
            <person name="Lipzen A."/>
            <person name="Chen C."/>
            <person name="Yanf M."/>
            <person name="Daum C."/>
            <person name="Ng V."/>
            <person name="Clum A."/>
            <person name="Steindorff A."/>
            <person name="Ohm R."/>
            <person name="Martin F."/>
            <person name="Silar P."/>
            <person name="Natvig D."/>
            <person name="Lalanne C."/>
            <person name="Gautier V."/>
            <person name="Ament-Velasquez S.L."/>
            <person name="Kruys A."/>
            <person name="Hutchinson M.I."/>
            <person name="Powell A.J."/>
            <person name="Barry K."/>
            <person name="Miller A.N."/>
            <person name="Grigoriev I.V."/>
            <person name="Debuchy R."/>
            <person name="Gladieux P."/>
            <person name="Thoren M.H."/>
            <person name="Johannesson H."/>
        </authorList>
    </citation>
    <scope>NUCLEOTIDE SEQUENCE</scope>
    <source>
        <strain evidence="2">SMH2532-1</strain>
    </source>
</reference>
<dbReference type="Proteomes" id="UP001174936">
    <property type="component" value="Unassembled WGS sequence"/>
</dbReference>
<comment type="caution">
    <text evidence="2">The sequence shown here is derived from an EMBL/GenBank/DDBJ whole genome shotgun (WGS) entry which is preliminary data.</text>
</comment>
<accession>A0AA39YUW3</accession>
<feature type="chain" id="PRO_5041400365" description="SH3 domain-containing protein" evidence="1">
    <location>
        <begin position="18"/>
        <end position="107"/>
    </location>
</feature>
<proteinExistence type="predicted"/>
<sequence length="107" mass="11746">MKLTSTLTLALPLLTFATPLTLNTRDAGTAKTCSINSQAVVNCRAGPSRDYSIVRIAQPQQQLSIQCMLDGEPIDGEKAWGYIPSWDCWLSIRWTDLGCKRALPTCS</sequence>
<feature type="signal peptide" evidence="1">
    <location>
        <begin position="1"/>
        <end position="17"/>
    </location>
</feature>
<evidence type="ECO:0008006" key="4">
    <source>
        <dbReference type="Google" id="ProtNLM"/>
    </source>
</evidence>
<dbReference type="AlphaFoldDB" id="A0AA39YUW3"/>
<evidence type="ECO:0000313" key="2">
    <source>
        <dbReference type="EMBL" id="KAK0657930.1"/>
    </source>
</evidence>